<dbReference type="InterPro" id="IPR036047">
    <property type="entry name" value="F-box-like_dom_sf"/>
</dbReference>
<dbReference type="HOGENOM" id="CLU_1880344_0_0_1"/>
<dbReference type="CDD" id="cd09917">
    <property type="entry name" value="F-box_SF"/>
    <property type="match status" value="1"/>
</dbReference>
<evidence type="ECO:0000313" key="4">
    <source>
        <dbReference type="Proteomes" id="UP000030669"/>
    </source>
</evidence>
<dbReference type="OrthoDB" id="2322499at2759"/>
<gene>
    <name evidence="3" type="ORF">GLOTRDRAFT_52488</name>
</gene>
<reference evidence="3 4" key="1">
    <citation type="journal article" date="2012" name="Science">
        <title>The Paleozoic origin of enzymatic lignin decomposition reconstructed from 31 fungal genomes.</title>
        <authorList>
            <person name="Floudas D."/>
            <person name="Binder M."/>
            <person name="Riley R."/>
            <person name="Barry K."/>
            <person name="Blanchette R.A."/>
            <person name="Henrissat B."/>
            <person name="Martinez A.T."/>
            <person name="Otillar R."/>
            <person name="Spatafora J.W."/>
            <person name="Yadav J.S."/>
            <person name="Aerts A."/>
            <person name="Benoit I."/>
            <person name="Boyd A."/>
            <person name="Carlson A."/>
            <person name="Copeland A."/>
            <person name="Coutinho P.M."/>
            <person name="de Vries R.P."/>
            <person name="Ferreira P."/>
            <person name="Findley K."/>
            <person name="Foster B."/>
            <person name="Gaskell J."/>
            <person name="Glotzer D."/>
            <person name="Gorecki P."/>
            <person name="Heitman J."/>
            <person name="Hesse C."/>
            <person name="Hori C."/>
            <person name="Igarashi K."/>
            <person name="Jurgens J.A."/>
            <person name="Kallen N."/>
            <person name="Kersten P."/>
            <person name="Kohler A."/>
            <person name="Kuees U."/>
            <person name="Kumar T.K.A."/>
            <person name="Kuo A."/>
            <person name="LaButti K."/>
            <person name="Larrondo L.F."/>
            <person name="Lindquist E."/>
            <person name="Ling A."/>
            <person name="Lombard V."/>
            <person name="Lucas S."/>
            <person name="Lundell T."/>
            <person name="Martin R."/>
            <person name="McLaughlin D.J."/>
            <person name="Morgenstern I."/>
            <person name="Morin E."/>
            <person name="Murat C."/>
            <person name="Nagy L.G."/>
            <person name="Nolan M."/>
            <person name="Ohm R.A."/>
            <person name="Patyshakuliyeva A."/>
            <person name="Rokas A."/>
            <person name="Ruiz-Duenas F.J."/>
            <person name="Sabat G."/>
            <person name="Salamov A."/>
            <person name="Samejima M."/>
            <person name="Schmutz J."/>
            <person name="Slot J.C."/>
            <person name="St John F."/>
            <person name="Stenlid J."/>
            <person name="Sun H."/>
            <person name="Sun S."/>
            <person name="Syed K."/>
            <person name="Tsang A."/>
            <person name="Wiebenga A."/>
            <person name="Young D."/>
            <person name="Pisabarro A."/>
            <person name="Eastwood D.C."/>
            <person name="Martin F."/>
            <person name="Cullen D."/>
            <person name="Grigoriev I.V."/>
            <person name="Hibbett D.S."/>
        </authorList>
    </citation>
    <scope>NUCLEOTIDE SEQUENCE [LARGE SCALE GENOMIC DNA]</scope>
    <source>
        <strain evidence="3 4">ATCC 11539</strain>
    </source>
</reference>
<name>S7S3G1_GLOTA</name>
<dbReference type="Gene3D" id="1.20.1280.50">
    <property type="match status" value="1"/>
</dbReference>
<dbReference type="Pfam" id="PF00646">
    <property type="entry name" value="F-box"/>
    <property type="match status" value="1"/>
</dbReference>
<proteinExistence type="predicted"/>
<evidence type="ECO:0000259" key="2">
    <source>
        <dbReference type="PROSITE" id="PS50181"/>
    </source>
</evidence>
<dbReference type="InterPro" id="IPR001810">
    <property type="entry name" value="F-box_dom"/>
</dbReference>
<protein>
    <recommendedName>
        <fullName evidence="2">F-box domain-containing protein</fullName>
    </recommendedName>
</protein>
<dbReference type="KEGG" id="gtr:GLOTRDRAFT_52488"/>
<feature type="region of interest" description="Disordered" evidence="1">
    <location>
        <begin position="1"/>
        <end position="40"/>
    </location>
</feature>
<keyword evidence="4" id="KW-1185">Reference proteome</keyword>
<dbReference type="OMA" id="KSSAFIW"/>
<feature type="domain" description="F-box" evidence="2">
    <location>
        <begin position="53"/>
        <end position="102"/>
    </location>
</feature>
<dbReference type="PROSITE" id="PS50181">
    <property type="entry name" value="FBOX"/>
    <property type="match status" value="1"/>
</dbReference>
<accession>S7S3G1</accession>
<dbReference type="SMART" id="SM00256">
    <property type="entry name" value="FBOX"/>
    <property type="match status" value="1"/>
</dbReference>
<sequence length="136" mass="15138">MPSARRTRSKRGIEANQEASSRPGKKPRKSAAIQETGKAEHADLVHGELTSSLDRLPELPIDVLYEIFGHLAPEDLLRLARSNKSFRNLLLSRSSAVAWRTARHNAPALPNCPPYLSEPKYASLMFESHCYNCGVD</sequence>
<dbReference type="AlphaFoldDB" id="S7S3G1"/>
<dbReference type="RefSeq" id="XP_007860352.1">
    <property type="nucleotide sequence ID" value="XM_007862161.1"/>
</dbReference>
<evidence type="ECO:0000313" key="3">
    <source>
        <dbReference type="EMBL" id="EPQ60374.1"/>
    </source>
</evidence>
<dbReference type="SUPFAM" id="SSF81383">
    <property type="entry name" value="F-box domain"/>
    <property type="match status" value="1"/>
</dbReference>
<dbReference type="EMBL" id="KB469296">
    <property type="protein sequence ID" value="EPQ60374.1"/>
    <property type="molecule type" value="Genomic_DNA"/>
</dbReference>
<dbReference type="GeneID" id="19306883"/>
<evidence type="ECO:0000256" key="1">
    <source>
        <dbReference type="SAM" id="MobiDB-lite"/>
    </source>
</evidence>
<feature type="non-terminal residue" evidence="3">
    <location>
        <position position="136"/>
    </location>
</feature>
<feature type="compositionally biased region" description="Basic residues" evidence="1">
    <location>
        <begin position="1"/>
        <end position="10"/>
    </location>
</feature>
<dbReference type="Proteomes" id="UP000030669">
    <property type="component" value="Unassembled WGS sequence"/>
</dbReference>
<organism evidence="3 4">
    <name type="scientific">Gloeophyllum trabeum (strain ATCC 11539 / FP-39264 / Madison 617)</name>
    <name type="common">Brown rot fungus</name>
    <dbReference type="NCBI Taxonomy" id="670483"/>
    <lineage>
        <taxon>Eukaryota</taxon>
        <taxon>Fungi</taxon>
        <taxon>Dikarya</taxon>
        <taxon>Basidiomycota</taxon>
        <taxon>Agaricomycotina</taxon>
        <taxon>Agaricomycetes</taxon>
        <taxon>Gloeophyllales</taxon>
        <taxon>Gloeophyllaceae</taxon>
        <taxon>Gloeophyllum</taxon>
    </lineage>
</organism>